<dbReference type="OrthoDB" id="9797568at2"/>
<dbReference type="RefSeq" id="WP_059055266.1">
    <property type="nucleotide sequence ID" value="NZ_LOJF01000010.1"/>
</dbReference>
<organism evidence="2 3">
    <name type="scientific">Tractidigestivibacter scatoligenes</name>
    <name type="common">Olsenella scatoligenes</name>
    <dbReference type="NCBI Taxonomy" id="1299998"/>
    <lineage>
        <taxon>Bacteria</taxon>
        <taxon>Bacillati</taxon>
        <taxon>Actinomycetota</taxon>
        <taxon>Coriobacteriia</taxon>
        <taxon>Coriobacteriales</taxon>
        <taxon>Atopobiaceae</taxon>
        <taxon>Tractidigestivibacter</taxon>
    </lineage>
</organism>
<dbReference type="Pfam" id="PF01865">
    <property type="entry name" value="PhoU_div"/>
    <property type="match status" value="1"/>
</dbReference>
<dbReference type="AlphaFoldDB" id="A0A100YV35"/>
<dbReference type="EMBL" id="LOJF01000010">
    <property type="protein sequence ID" value="KUH58225.1"/>
    <property type="molecule type" value="Genomic_DNA"/>
</dbReference>
<dbReference type="Proteomes" id="UP000054078">
    <property type="component" value="Unassembled WGS sequence"/>
</dbReference>
<protein>
    <submittedName>
        <fullName evidence="2">Phosphate transport regulator</fullName>
    </submittedName>
</protein>
<comment type="similarity">
    <text evidence="1">Belongs to the UPF0111 family.</text>
</comment>
<dbReference type="Gene3D" id="1.20.58.220">
    <property type="entry name" value="Phosphate transport system protein phou homolog 2, domain 2"/>
    <property type="match status" value="1"/>
</dbReference>
<reference evidence="2 3" key="1">
    <citation type="submission" date="2015-12" db="EMBL/GenBank/DDBJ databases">
        <title>Draft Genome Sequence of Olsenella scatoligenes SK9K4T; a Producer of 3-Methylindole- (skatole) and 4-Methylphenol- (p-cresol) Isolated from Pig Feces.</title>
        <authorList>
            <person name="Li X."/>
            <person name="Borg B."/>
            <person name="Canibe N."/>
        </authorList>
    </citation>
    <scope>NUCLEOTIDE SEQUENCE [LARGE SCALE GENOMIC DNA]</scope>
    <source>
        <strain evidence="2 3">SK9K4</strain>
    </source>
</reference>
<dbReference type="PANTHER" id="PTHR37298">
    <property type="entry name" value="UPF0111 PROTEIN YKAA"/>
    <property type="match status" value="1"/>
</dbReference>
<accession>A0A100YV35</accession>
<dbReference type="STRING" id="1299998.AUL39_08430"/>
<dbReference type="InterPro" id="IPR018445">
    <property type="entry name" value="Put_Phosphate_transp_reg"/>
</dbReference>
<keyword evidence="3" id="KW-1185">Reference proteome</keyword>
<sequence>MPRAKKEDIFYTLLKDFAARIEDAAVEYVKVITDFPETTSEIPQMKVYENKCDEKVKYIMEELYSSFVTPIERSDINDLALAMDDIVDYMNAIASGLDLFNVNEMRKEGPQMANLTLTAVKDIHVMIDHLPDYKKDTLVMEKAIAVGHIEDEGDLVYQNALRRLFLEEPNGRYTVTWTRLFDQMENLLDACDNTAGVVRSVVLKGA</sequence>
<gene>
    <name evidence="2" type="ORF">AUL39_08430</name>
</gene>
<evidence type="ECO:0000313" key="3">
    <source>
        <dbReference type="Proteomes" id="UP000054078"/>
    </source>
</evidence>
<comment type="caution">
    <text evidence="2">The sequence shown here is derived from an EMBL/GenBank/DDBJ whole genome shotgun (WGS) entry which is preliminary data.</text>
</comment>
<evidence type="ECO:0000256" key="1">
    <source>
        <dbReference type="ARBA" id="ARBA00008591"/>
    </source>
</evidence>
<name>A0A100YV35_TRASO</name>
<dbReference type="PANTHER" id="PTHR37298:SF1">
    <property type="entry name" value="UPF0111 PROTEIN YKAA"/>
    <property type="match status" value="1"/>
</dbReference>
<dbReference type="InterPro" id="IPR038078">
    <property type="entry name" value="PhoU-like_sf"/>
</dbReference>
<proteinExistence type="inferred from homology"/>
<evidence type="ECO:0000313" key="2">
    <source>
        <dbReference type="EMBL" id="KUH58225.1"/>
    </source>
</evidence>
<dbReference type="InterPro" id="IPR052912">
    <property type="entry name" value="UPF0111_domain"/>
</dbReference>